<evidence type="ECO:0000256" key="1">
    <source>
        <dbReference type="ARBA" id="ARBA00004442"/>
    </source>
</evidence>
<evidence type="ECO:0008006" key="10">
    <source>
        <dbReference type="Google" id="ProtNLM"/>
    </source>
</evidence>
<keyword evidence="3" id="KW-0732">Signal</keyword>
<dbReference type="Gene3D" id="1.25.40.390">
    <property type="match status" value="1"/>
</dbReference>
<keyword evidence="9" id="KW-1185">Reference proteome</keyword>
<accession>A0A420FFU0</accession>
<dbReference type="InterPro" id="IPR012944">
    <property type="entry name" value="SusD_RagB_dom"/>
</dbReference>
<dbReference type="InterPro" id="IPR033985">
    <property type="entry name" value="SusD-like_N"/>
</dbReference>
<dbReference type="Proteomes" id="UP000286402">
    <property type="component" value="Unassembled WGS sequence"/>
</dbReference>
<dbReference type="SUPFAM" id="SSF48452">
    <property type="entry name" value="TPR-like"/>
    <property type="match status" value="1"/>
</dbReference>
<evidence type="ECO:0000256" key="5">
    <source>
        <dbReference type="ARBA" id="ARBA00023237"/>
    </source>
</evidence>
<evidence type="ECO:0000313" key="8">
    <source>
        <dbReference type="EMBL" id="RKF31860.1"/>
    </source>
</evidence>
<dbReference type="GO" id="GO:0009279">
    <property type="term" value="C:cell outer membrane"/>
    <property type="evidence" value="ECO:0007669"/>
    <property type="project" value="UniProtKB-SubCell"/>
</dbReference>
<dbReference type="AlphaFoldDB" id="A0A420FFU0"/>
<comment type="similarity">
    <text evidence="2">Belongs to the SusD family.</text>
</comment>
<dbReference type="RefSeq" id="WP_120336094.1">
    <property type="nucleotide sequence ID" value="NZ_MCAQ01000028.1"/>
</dbReference>
<evidence type="ECO:0000313" key="9">
    <source>
        <dbReference type="Proteomes" id="UP000286402"/>
    </source>
</evidence>
<feature type="domain" description="RagB/SusD" evidence="6">
    <location>
        <begin position="378"/>
        <end position="511"/>
    </location>
</feature>
<gene>
    <name evidence="8" type="ORF">BCY89_17055</name>
</gene>
<evidence type="ECO:0000256" key="2">
    <source>
        <dbReference type="ARBA" id="ARBA00006275"/>
    </source>
</evidence>
<evidence type="ECO:0000259" key="7">
    <source>
        <dbReference type="Pfam" id="PF14322"/>
    </source>
</evidence>
<sequence length="512" mass="59094">MNNIHNHIKSLATLAVCSSLLLSGCNKFLDEKPSKSSDLVVTTTTELDALLNNYSTFYQEGNRTTIYGTDDYGFTKQIYDARPGTFSMAAVEFALWDIDFVQDDTRENFWKNEYNKIFNANMVLENLEKVSGTQQDKDRLRADAHFIRAYSYLNLVNTYCLPYTDANKNELGLPIKNSTSFDESAVRKPLAEVYQLIESDLAEAQKTSSPLIQSGKARHWRANTAAVNGFAARYYLIRNNYQLALNYANKALAEYSTLVDYNKDMRYGRSSTISINTGTPDAKVVTLQFPYTHDNNTDFTDMIQWKEFLYFRMLYHESWWYVPSQELIDLYDHDHDLRYEYNFVEGYSYDRGMTKPAYDWPGYVFFYKDRIPSGPTVAEMLLIKAEAHARLGQVTEALNAVNQLRAKRLKPGAWVNLQAGGKDEAIKKILEERRRELPYTQRWSDIRRFNNNDYAGDDVELKRTFYPYTVSNVSTTEPTKVYTLPKQSRRFAAPIPRTELISSQGAIVQNSY</sequence>
<dbReference type="Pfam" id="PF07980">
    <property type="entry name" value="SusD_RagB"/>
    <property type="match status" value="1"/>
</dbReference>
<evidence type="ECO:0000256" key="3">
    <source>
        <dbReference type="ARBA" id="ARBA00022729"/>
    </source>
</evidence>
<feature type="domain" description="SusD-like N-terminal" evidence="7">
    <location>
        <begin position="27"/>
        <end position="236"/>
    </location>
</feature>
<keyword evidence="4" id="KW-0472">Membrane</keyword>
<protein>
    <recommendedName>
        <fullName evidence="10">SusD-like starch-binding protein associating with outer membrane</fullName>
    </recommendedName>
</protein>
<reference evidence="8 9" key="1">
    <citation type="submission" date="2016-07" db="EMBL/GenBank/DDBJ databases">
        <title>Genome analysis of Sphingobacterium siyangense T12B17.</title>
        <authorList>
            <person name="Xu D."/>
            <person name="Su Y."/>
            <person name="Zheng S."/>
        </authorList>
    </citation>
    <scope>NUCLEOTIDE SEQUENCE [LARGE SCALE GENOMIC DNA]</scope>
    <source>
        <strain evidence="8 9">T12B17</strain>
    </source>
</reference>
<keyword evidence="5" id="KW-0998">Cell outer membrane</keyword>
<evidence type="ECO:0000256" key="4">
    <source>
        <dbReference type="ARBA" id="ARBA00023136"/>
    </source>
</evidence>
<name>A0A420FFU0_9SPHI</name>
<comment type="caution">
    <text evidence="8">The sequence shown here is derived from an EMBL/GenBank/DDBJ whole genome shotgun (WGS) entry which is preliminary data.</text>
</comment>
<comment type="subcellular location">
    <subcellularLocation>
        <location evidence="1">Cell outer membrane</location>
    </subcellularLocation>
</comment>
<organism evidence="8 9">
    <name type="scientific">Sphingobacterium siyangense</name>
    <dbReference type="NCBI Taxonomy" id="459529"/>
    <lineage>
        <taxon>Bacteria</taxon>
        <taxon>Pseudomonadati</taxon>
        <taxon>Bacteroidota</taxon>
        <taxon>Sphingobacteriia</taxon>
        <taxon>Sphingobacteriales</taxon>
        <taxon>Sphingobacteriaceae</taxon>
        <taxon>Sphingobacterium</taxon>
    </lineage>
</organism>
<dbReference type="EMBL" id="MCAQ01000028">
    <property type="protein sequence ID" value="RKF31860.1"/>
    <property type="molecule type" value="Genomic_DNA"/>
</dbReference>
<proteinExistence type="inferred from homology"/>
<dbReference type="InterPro" id="IPR011990">
    <property type="entry name" value="TPR-like_helical_dom_sf"/>
</dbReference>
<evidence type="ECO:0000259" key="6">
    <source>
        <dbReference type="Pfam" id="PF07980"/>
    </source>
</evidence>
<dbReference type="Pfam" id="PF14322">
    <property type="entry name" value="SusD-like_3"/>
    <property type="match status" value="1"/>
</dbReference>